<comment type="caution">
    <text evidence="3">The sequence shown here is derived from an EMBL/GenBank/DDBJ whole genome shotgun (WGS) entry which is preliminary data.</text>
</comment>
<evidence type="ECO:0000313" key="3">
    <source>
        <dbReference type="EMBL" id="KPC18064.1"/>
    </source>
</evidence>
<evidence type="ECO:0000313" key="2">
    <source>
        <dbReference type="EMBL" id="KPC17105.1"/>
    </source>
</evidence>
<dbReference type="EMBL" id="LGLK01000057">
    <property type="protein sequence ID" value="KPC17105.1"/>
    <property type="molecule type" value="Genomic_DNA"/>
</dbReference>
<dbReference type="Proteomes" id="UP000037943">
    <property type="component" value="Unassembled WGS sequence"/>
</dbReference>
<dbReference type="EMBL" id="LGLK01000057">
    <property type="protein sequence ID" value="KPC18064.1"/>
    <property type="molecule type" value="Genomic_DNA"/>
</dbReference>
<keyword evidence="4" id="KW-1185">Reference proteome</keyword>
<reference evidence="3" key="1">
    <citation type="submission" date="2015-07" db="EMBL/GenBank/DDBJ databases">
        <authorList>
            <person name="O'Brien H.E."/>
            <person name="Thakur S."/>
            <person name="Gong Y."/>
            <person name="Wang P.W."/>
            <person name="Guttman D.S."/>
        </authorList>
    </citation>
    <scope>NUCLEOTIDE SEQUENCE</scope>
    <source>
        <strain evidence="3">107</strain>
    </source>
</reference>
<evidence type="ECO:0000313" key="4">
    <source>
        <dbReference type="Proteomes" id="UP000037943"/>
    </source>
</evidence>
<protein>
    <submittedName>
        <fullName evidence="3">Uncharacterized protein</fullName>
    </submittedName>
</protein>
<accession>A0ABR5KTE8</accession>
<proteinExistence type="predicted"/>
<reference evidence="3 4" key="2">
    <citation type="submission" date="2015-10" db="EMBL/GenBank/DDBJ databases">
        <title>Comparative genomics and high-throughput reverse genetic screens identify a new phytobacterial MAMP and an Arabidopsis receptor required for immune elicitation.</title>
        <authorList>
            <person name="Mott G.A."/>
            <person name="Thakur S."/>
            <person name="Wang P.W."/>
            <person name="Desveaux D."/>
            <person name="Guttman D.S."/>
        </authorList>
    </citation>
    <scope>NUCLEOTIDE SEQUENCE [LARGE SCALE GENOMIC DNA]</scope>
    <source>
        <strain evidence="3 4">107</strain>
    </source>
</reference>
<evidence type="ECO:0000256" key="1">
    <source>
        <dbReference type="SAM" id="MobiDB-lite"/>
    </source>
</evidence>
<name>A0ABR5KTE8_PSEAV</name>
<organism evidence="3 4">
    <name type="scientific">Pseudomonas amygdali pv. lachrymans</name>
    <name type="common">Pseudomonas syringae pv. lachrymans</name>
    <dbReference type="NCBI Taxonomy" id="53707"/>
    <lineage>
        <taxon>Bacteria</taxon>
        <taxon>Pseudomonadati</taxon>
        <taxon>Pseudomonadota</taxon>
        <taxon>Gammaproteobacteria</taxon>
        <taxon>Pseudomonadales</taxon>
        <taxon>Pseudomonadaceae</taxon>
        <taxon>Pseudomonas</taxon>
        <taxon>Pseudomonas amygdali</taxon>
    </lineage>
</organism>
<feature type="region of interest" description="Disordered" evidence="1">
    <location>
        <begin position="75"/>
        <end position="97"/>
    </location>
</feature>
<feature type="compositionally biased region" description="Basic and acidic residues" evidence="1">
    <location>
        <begin position="75"/>
        <end position="86"/>
    </location>
</feature>
<gene>
    <name evidence="2" type="ORF">AC499_0307</name>
    <name evidence="3" type="ORF">AC499_1266</name>
</gene>
<sequence>MLKSLKQMPLDAEVMIELGPDKKPYQVKLERVSEFEDVSLEDEDADYEDCISIELRTYEIPSKFVQTILEEKSSEALVEKKKREQPADSAELDSTSP</sequence>